<dbReference type="PANTHER" id="PTHR32552:SF81">
    <property type="entry name" value="TONB-DEPENDENT OUTER MEMBRANE RECEPTOR"/>
    <property type="match status" value="1"/>
</dbReference>
<evidence type="ECO:0000256" key="5">
    <source>
        <dbReference type="ARBA" id="ARBA00023004"/>
    </source>
</evidence>
<feature type="compositionally biased region" description="Basic residues" evidence="10">
    <location>
        <begin position="333"/>
        <end position="350"/>
    </location>
</feature>
<reference evidence="12 13" key="1">
    <citation type="journal article" date="2017" name="Curr. Biol.">
        <title>Genome architecture and evolution of a unichromosomal asexual nematode.</title>
        <authorList>
            <person name="Fradin H."/>
            <person name="Zegar C."/>
            <person name="Gutwein M."/>
            <person name="Lucas J."/>
            <person name="Kovtun M."/>
            <person name="Corcoran D."/>
            <person name="Baugh L.R."/>
            <person name="Kiontke K."/>
            <person name="Gunsalus K."/>
            <person name="Fitch D.H."/>
            <person name="Piano F."/>
        </authorList>
    </citation>
    <scope>NUCLEOTIDE SEQUENCE [LARGE SCALE GENOMIC DNA]</scope>
    <source>
        <strain evidence="12">PF1309</strain>
    </source>
</reference>
<evidence type="ECO:0000256" key="7">
    <source>
        <dbReference type="ARBA" id="ARBA00023077"/>
    </source>
</evidence>
<dbReference type="SUPFAM" id="SSF56935">
    <property type="entry name" value="Porins"/>
    <property type="match status" value="1"/>
</dbReference>
<dbReference type="STRING" id="2018661.A0A2A2K5J6"/>
<evidence type="ECO:0000256" key="8">
    <source>
        <dbReference type="ARBA" id="ARBA00023136"/>
    </source>
</evidence>
<keyword evidence="8" id="KW-0472">Membrane</keyword>
<evidence type="ECO:0000259" key="11">
    <source>
        <dbReference type="Pfam" id="PF07715"/>
    </source>
</evidence>
<keyword evidence="7" id="KW-0798">TonB box</keyword>
<feature type="region of interest" description="Disordered" evidence="10">
    <location>
        <begin position="555"/>
        <end position="579"/>
    </location>
</feature>
<evidence type="ECO:0000256" key="2">
    <source>
        <dbReference type="ARBA" id="ARBA00022448"/>
    </source>
</evidence>
<sequence length="579" mass="62115">MPRWDAHAARYASPLGVFVSSREPKLLRRQLHQCAIVAIAQHPERAVRSFLHLARAAAQPDAGDLACGVAGDADADQALLREAGEQEVAGPACERAPAILDHPARRDYRRPADQRRGISGVGAVARDGRAVVIVTLRHLGPAIVPARLDQVELVAARRSHFGFKQSPVAGDHEAVGVARPRRVLRGGELLALAGADEHRAPVGRKGDPPAQLPAGRRRRRAPHHRHVVEPRRAARHQRRARDGELLPAGRRLGIGQPDPRVVGEAGVEHDVLQPQLPRIGDARHARHLRLGAGLRDELQPSRLFGDERAPVGQERHRPGVVEAGDDALVHRRHGGCRRRRAGRAGGRRGRGAGGPAAAAILAAAQHQRRERDRQQMICPHGDTPIAISVLDDSALRNRHVQSLVDLQDGAIPSLRVAPFYSRNSALIVNIRGVGVLADSNQPARDQGVGVYIDGVYLGRGALNIVTKKPTGEFGFNGTAGIGNYGSYKGEAHLDLPAFANIAVKLDGIVTSRGGLVKNPMSGQADFNAFDRRGFHGEALWKPVTGFSADYAFDTSRPASAPPTSACRSSPASARRTAIA</sequence>
<dbReference type="AlphaFoldDB" id="A0A2A2K5J6"/>
<keyword evidence="5" id="KW-0408">Iron</keyword>
<dbReference type="InterPro" id="IPR012910">
    <property type="entry name" value="Plug_dom"/>
</dbReference>
<dbReference type="GO" id="GO:0006826">
    <property type="term" value="P:iron ion transport"/>
    <property type="evidence" value="ECO:0007669"/>
    <property type="project" value="UniProtKB-KW"/>
</dbReference>
<accession>A0A2A2K5J6</accession>
<evidence type="ECO:0000256" key="1">
    <source>
        <dbReference type="ARBA" id="ARBA00004571"/>
    </source>
</evidence>
<comment type="subcellular location">
    <subcellularLocation>
        <location evidence="1">Cell outer membrane</location>
        <topology evidence="1">Multi-pass membrane protein</topology>
    </subcellularLocation>
</comment>
<evidence type="ECO:0000256" key="6">
    <source>
        <dbReference type="ARBA" id="ARBA00023065"/>
    </source>
</evidence>
<keyword evidence="4" id="KW-0812">Transmembrane</keyword>
<evidence type="ECO:0000313" key="12">
    <source>
        <dbReference type="EMBL" id="PAV69181.1"/>
    </source>
</evidence>
<keyword evidence="13" id="KW-1185">Reference proteome</keyword>
<organism evidence="12 13">
    <name type="scientific">Diploscapter pachys</name>
    <dbReference type="NCBI Taxonomy" id="2018661"/>
    <lineage>
        <taxon>Eukaryota</taxon>
        <taxon>Metazoa</taxon>
        <taxon>Ecdysozoa</taxon>
        <taxon>Nematoda</taxon>
        <taxon>Chromadorea</taxon>
        <taxon>Rhabditida</taxon>
        <taxon>Rhabditina</taxon>
        <taxon>Rhabditomorpha</taxon>
        <taxon>Rhabditoidea</taxon>
        <taxon>Rhabditidae</taxon>
        <taxon>Diploscapter</taxon>
    </lineage>
</organism>
<dbReference type="Gene3D" id="2.40.170.20">
    <property type="entry name" value="TonB-dependent receptor, beta-barrel domain"/>
    <property type="match status" value="1"/>
</dbReference>
<dbReference type="InterPro" id="IPR039426">
    <property type="entry name" value="TonB-dep_rcpt-like"/>
</dbReference>
<protein>
    <recommendedName>
        <fullName evidence="11">TonB-dependent receptor plug domain-containing protein</fullName>
    </recommendedName>
</protein>
<dbReference type="OrthoDB" id="10609741at2759"/>
<dbReference type="Proteomes" id="UP000218231">
    <property type="component" value="Unassembled WGS sequence"/>
</dbReference>
<keyword evidence="2" id="KW-0813">Transport</keyword>
<dbReference type="Pfam" id="PF07715">
    <property type="entry name" value="Plug"/>
    <property type="match status" value="1"/>
</dbReference>
<keyword evidence="9" id="KW-0998">Cell outer membrane</keyword>
<proteinExistence type="predicted"/>
<keyword evidence="3" id="KW-0410">Iron transport</keyword>
<dbReference type="EMBL" id="LIAE01009583">
    <property type="protein sequence ID" value="PAV69181.1"/>
    <property type="molecule type" value="Genomic_DNA"/>
</dbReference>
<evidence type="ECO:0000256" key="10">
    <source>
        <dbReference type="SAM" id="MobiDB-lite"/>
    </source>
</evidence>
<dbReference type="PROSITE" id="PS00782">
    <property type="entry name" value="TFIIB"/>
    <property type="match status" value="1"/>
</dbReference>
<evidence type="ECO:0000256" key="3">
    <source>
        <dbReference type="ARBA" id="ARBA00022496"/>
    </source>
</evidence>
<feature type="region of interest" description="Disordered" evidence="10">
    <location>
        <begin position="199"/>
        <end position="257"/>
    </location>
</feature>
<feature type="compositionally biased region" description="Basic residues" evidence="10">
    <location>
        <begin position="215"/>
        <end position="226"/>
    </location>
</feature>
<dbReference type="InterPro" id="IPR023486">
    <property type="entry name" value="TFIIB_CS"/>
</dbReference>
<keyword evidence="6" id="KW-0406">Ion transport</keyword>
<name>A0A2A2K5J6_9BILA</name>
<evidence type="ECO:0000256" key="9">
    <source>
        <dbReference type="ARBA" id="ARBA00023237"/>
    </source>
</evidence>
<gene>
    <name evidence="12" type="ORF">WR25_09952</name>
</gene>
<feature type="domain" description="TonB-dependent receptor plug" evidence="11">
    <location>
        <begin position="382"/>
        <end position="459"/>
    </location>
</feature>
<comment type="caution">
    <text evidence="12">The sequence shown here is derived from an EMBL/GenBank/DDBJ whole genome shotgun (WGS) entry which is preliminary data.</text>
</comment>
<evidence type="ECO:0000256" key="4">
    <source>
        <dbReference type="ARBA" id="ARBA00022692"/>
    </source>
</evidence>
<dbReference type="InterPro" id="IPR036942">
    <property type="entry name" value="Beta-barrel_TonB_sf"/>
</dbReference>
<feature type="region of interest" description="Disordered" evidence="10">
    <location>
        <begin position="333"/>
        <end position="354"/>
    </location>
</feature>
<dbReference type="PANTHER" id="PTHR32552">
    <property type="entry name" value="FERRICHROME IRON RECEPTOR-RELATED"/>
    <property type="match status" value="1"/>
</dbReference>
<evidence type="ECO:0000313" key="13">
    <source>
        <dbReference type="Proteomes" id="UP000218231"/>
    </source>
</evidence>